<gene>
    <name evidence="1" type="ORF">TTHERM_001181993</name>
</gene>
<organism evidence="1 2">
    <name type="scientific">Tetrahymena thermophila (strain SB210)</name>
    <dbReference type="NCBI Taxonomy" id="312017"/>
    <lineage>
        <taxon>Eukaryota</taxon>
        <taxon>Sar</taxon>
        <taxon>Alveolata</taxon>
        <taxon>Ciliophora</taxon>
        <taxon>Intramacronucleata</taxon>
        <taxon>Oligohymenophorea</taxon>
        <taxon>Hymenostomatida</taxon>
        <taxon>Tetrahymenina</taxon>
        <taxon>Tetrahymenidae</taxon>
        <taxon>Tetrahymena</taxon>
    </lineage>
</organism>
<sequence length="183" mass="22458">MDKLTKKEINKQIKTQTEQKKKEKQIYKKLFSKLIKRVIQLLCFKFIFIFKNITMQNKQIIFTLDQVQNLRYQCTFLNQNLSLMRQYYIYYSIFLNIEKKYLVISYLEGKYAEKYQLIRNELLIDNKRKNLNKRMSQINKKTKKERKKEITQGEYKNITIKQKATNKLIKKLVCFCVLNQYLY</sequence>
<keyword evidence="2" id="KW-1185">Reference proteome</keyword>
<dbReference type="Proteomes" id="UP000009168">
    <property type="component" value="Unassembled WGS sequence"/>
</dbReference>
<reference evidence="2" key="1">
    <citation type="journal article" date="2006" name="PLoS Biol.">
        <title>Macronuclear genome sequence of the ciliate Tetrahymena thermophila, a model eukaryote.</title>
        <authorList>
            <person name="Eisen J.A."/>
            <person name="Coyne R.S."/>
            <person name="Wu M."/>
            <person name="Wu D."/>
            <person name="Thiagarajan M."/>
            <person name="Wortman J.R."/>
            <person name="Badger J.H."/>
            <person name="Ren Q."/>
            <person name="Amedeo P."/>
            <person name="Jones K.M."/>
            <person name="Tallon L.J."/>
            <person name="Delcher A.L."/>
            <person name="Salzberg S.L."/>
            <person name="Silva J.C."/>
            <person name="Haas B.J."/>
            <person name="Majoros W.H."/>
            <person name="Farzad M."/>
            <person name="Carlton J.M."/>
            <person name="Smith R.K. Jr."/>
            <person name="Garg J."/>
            <person name="Pearlman R.E."/>
            <person name="Karrer K.M."/>
            <person name="Sun L."/>
            <person name="Manning G."/>
            <person name="Elde N.C."/>
            <person name="Turkewitz A.P."/>
            <person name="Asai D.J."/>
            <person name="Wilkes D.E."/>
            <person name="Wang Y."/>
            <person name="Cai H."/>
            <person name="Collins K."/>
            <person name="Stewart B.A."/>
            <person name="Lee S.R."/>
            <person name="Wilamowska K."/>
            <person name="Weinberg Z."/>
            <person name="Ruzzo W.L."/>
            <person name="Wloga D."/>
            <person name="Gaertig J."/>
            <person name="Frankel J."/>
            <person name="Tsao C.-C."/>
            <person name="Gorovsky M.A."/>
            <person name="Keeling P.J."/>
            <person name="Waller R.F."/>
            <person name="Patron N.J."/>
            <person name="Cherry J.M."/>
            <person name="Stover N.A."/>
            <person name="Krieger C.J."/>
            <person name="del Toro C."/>
            <person name="Ryder H.F."/>
            <person name="Williamson S.C."/>
            <person name="Barbeau R.A."/>
            <person name="Hamilton E.P."/>
            <person name="Orias E."/>
        </authorList>
    </citation>
    <scope>NUCLEOTIDE SEQUENCE [LARGE SCALE GENOMIC DNA]</scope>
    <source>
        <strain evidence="2">SB210</strain>
    </source>
</reference>
<accession>W7X962</accession>
<name>W7X962_TETTS</name>
<dbReference type="InParanoid" id="W7X962"/>
<evidence type="ECO:0000313" key="1">
    <source>
        <dbReference type="EMBL" id="EWS72918.1"/>
    </source>
</evidence>
<evidence type="ECO:0000313" key="2">
    <source>
        <dbReference type="Proteomes" id="UP000009168"/>
    </source>
</evidence>
<dbReference type="GeneID" id="24441876"/>
<dbReference type="KEGG" id="tet:TTHERM_001181993"/>
<proteinExistence type="predicted"/>
<dbReference type="EMBL" id="GG662577">
    <property type="protein sequence ID" value="EWS72918.1"/>
    <property type="molecule type" value="Genomic_DNA"/>
</dbReference>
<dbReference type="AlphaFoldDB" id="W7X962"/>
<protein>
    <submittedName>
        <fullName evidence="1">Uncharacterized protein</fullName>
    </submittedName>
</protein>
<dbReference type="RefSeq" id="XP_012654544.1">
    <property type="nucleotide sequence ID" value="XM_012799090.1"/>
</dbReference>